<name>A0A2R6Y012_9BACL</name>
<evidence type="ECO:0008006" key="4">
    <source>
        <dbReference type="Google" id="ProtNLM"/>
    </source>
</evidence>
<comment type="caution">
    <text evidence="2">The sequence shown here is derived from an EMBL/GenBank/DDBJ whole genome shotgun (WGS) entry which is preliminary data.</text>
</comment>
<accession>A0A2R6Y012</accession>
<dbReference type="EMBL" id="PEBX01000052">
    <property type="protein sequence ID" value="PTQ56018.1"/>
    <property type="molecule type" value="Genomic_DNA"/>
</dbReference>
<gene>
    <name evidence="2" type="ORF">BSOLF_1006</name>
</gene>
<organism evidence="2 3">
    <name type="scientific">Candidatus Carbonibacillus altaicus</name>
    <dbReference type="NCBI Taxonomy" id="2163959"/>
    <lineage>
        <taxon>Bacteria</taxon>
        <taxon>Bacillati</taxon>
        <taxon>Bacillota</taxon>
        <taxon>Bacilli</taxon>
        <taxon>Bacillales</taxon>
        <taxon>Candidatus Carbonibacillus</taxon>
    </lineage>
</organism>
<evidence type="ECO:0000313" key="2">
    <source>
        <dbReference type="EMBL" id="PTQ56018.1"/>
    </source>
</evidence>
<reference evidence="3" key="1">
    <citation type="journal article" date="2018" name="Sci. Rep.">
        <title>Lignite coal burning seam in the remote Altai Mountains harbors a hydrogen-driven thermophilic microbial community.</title>
        <authorList>
            <person name="Kadnikov V.V."/>
            <person name="Mardanov A.V."/>
            <person name="Ivasenko D.A."/>
            <person name="Antsiferov D.V."/>
            <person name="Beletsky A.V."/>
            <person name="Karnachuk O.V."/>
            <person name="Ravin N.V."/>
        </authorList>
    </citation>
    <scope>NUCLEOTIDE SEQUENCE [LARGE SCALE GENOMIC DNA]</scope>
</reference>
<dbReference type="NCBIfam" id="NF033529">
    <property type="entry name" value="transpos_ISLre2"/>
    <property type="match status" value="1"/>
</dbReference>
<protein>
    <recommendedName>
        <fullName evidence="4">Mobile element protein</fullName>
    </recommendedName>
</protein>
<dbReference type="Proteomes" id="UP000244338">
    <property type="component" value="Unassembled WGS sequence"/>
</dbReference>
<evidence type="ECO:0000313" key="3">
    <source>
        <dbReference type="Proteomes" id="UP000244338"/>
    </source>
</evidence>
<dbReference type="InterPro" id="IPR009620">
    <property type="entry name" value="UPF0236"/>
</dbReference>
<dbReference type="AlphaFoldDB" id="A0A2R6Y012"/>
<sequence>MKGEEILMNDFTMKIPTFKELEQIFFSLLSNIFVEEFVDYLHMMDEKIMELRDKNRYRLKDHRERTIQTLFGEVTFQRRLYEDRTTGQTVYLLDQYLSMEKRKPMSPYLEEWAIRLAAEGTSYRKAANFLEEWFGKPVLSHETIRQKLIERGMSFQEEAPIKEESKPKADVLFIEVDGIHTSIQQSKRKSKEHRIALVHQGWKKRGDRYELQNKQYYRHEGTGDFWEGFGEFILEHYDVDEKTWWIVSGDGAEWIKACENYFRNVIFVIDRFHLARELKEHLKDHPEAYQQAREAFLAYDGEKIIQIVEHLTVEHTDRRAKQKWERFVTYIQNNAKYHRDYRNLLKALGKETSTYQPMGGSEATMRLFARRIKSGGYSWSIPGVESMIQVLISLKTTGRIPGERGTRIDDIKQIEQNRKAHAKERISRSVQKIKEMGKGAVQGVLPYLAHTSRTHPMHQALRGLKGI</sequence>
<dbReference type="Pfam" id="PF06782">
    <property type="entry name" value="UPF0236"/>
    <property type="match status" value="1"/>
</dbReference>
<comment type="similarity">
    <text evidence="1">Belongs to the UPF0236 family.</text>
</comment>
<evidence type="ECO:0000256" key="1">
    <source>
        <dbReference type="ARBA" id="ARBA00006539"/>
    </source>
</evidence>
<proteinExistence type="inferred from homology"/>